<feature type="region of interest" description="Disordered" evidence="5">
    <location>
        <begin position="1"/>
        <end position="23"/>
    </location>
</feature>
<feature type="region of interest" description="Disordered" evidence="5">
    <location>
        <begin position="1021"/>
        <end position="1040"/>
    </location>
</feature>
<evidence type="ECO:0000313" key="9">
    <source>
        <dbReference type="Proteomes" id="UP000295510"/>
    </source>
</evidence>
<gene>
    <name evidence="8" type="ORF">DFR43_107150</name>
</gene>
<dbReference type="GO" id="GO:0097347">
    <property type="term" value="C:TAM protein secretion complex"/>
    <property type="evidence" value="ECO:0007669"/>
    <property type="project" value="TreeGrafter"/>
</dbReference>
<evidence type="ECO:0000256" key="3">
    <source>
        <dbReference type="ARBA" id="ARBA00022989"/>
    </source>
</evidence>
<evidence type="ECO:0000256" key="5">
    <source>
        <dbReference type="SAM" id="MobiDB-lite"/>
    </source>
</evidence>
<evidence type="ECO:0000259" key="7">
    <source>
        <dbReference type="Pfam" id="PF04357"/>
    </source>
</evidence>
<feature type="domain" description="Translocation and assembly module TamB C-terminal" evidence="7">
    <location>
        <begin position="1016"/>
        <end position="1357"/>
    </location>
</feature>
<dbReference type="PANTHER" id="PTHR36985">
    <property type="entry name" value="TRANSLOCATION AND ASSEMBLY MODULE SUBUNIT TAMB"/>
    <property type="match status" value="1"/>
</dbReference>
<reference evidence="8 9" key="1">
    <citation type="submission" date="2019-03" db="EMBL/GenBank/DDBJ databases">
        <title>Genomic Encyclopedia of Type Strains, Phase IV (KMG-IV): sequencing the most valuable type-strain genomes for metagenomic binning, comparative biology and taxonomic classification.</title>
        <authorList>
            <person name="Goeker M."/>
        </authorList>
    </citation>
    <scope>NUCLEOTIDE SEQUENCE [LARGE SCALE GENOMIC DNA]</scope>
    <source>
        <strain evidence="8 9">DSM 19605</strain>
    </source>
</reference>
<dbReference type="EMBL" id="SNYL01000007">
    <property type="protein sequence ID" value="TDQ43380.1"/>
    <property type="molecule type" value="Genomic_DNA"/>
</dbReference>
<evidence type="ECO:0000256" key="4">
    <source>
        <dbReference type="ARBA" id="ARBA00023136"/>
    </source>
</evidence>
<evidence type="ECO:0000256" key="6">
    <source>
        <dbReference type="SAM" id="Phobius"/>
    </source>
</evidence>
<dbReference type="Proteomes" id="UP000295510">
    <property type="component" value="Unassembled WGS sequence"/>
</dbReference>
<feature type="transmembrane region" description="Helical" evidence="6">
    <location>
        <begin position="34"/>
        <end position="60"/>
    </location>
</feature>
<evidence type="ECO:0000313" key="8">
    <source>
        <dbReference type="EMBL" id="TDQ43380.1"/>
    </source>
</evidence>
<comment type="caution">
    <text evidence="8">The sequence shown here is derived from an EMBL/GenBank/DDBJ whole genome shotgun (WGS) entry which is preliminary data.</text>
</comment>
<dbReference type="GO" id="GO:0009306">
    <property type="term" value="P:protein secretion"/>
    <property type="evidence" value="ECO:0007669"/>
    <property type="project" value="InterPro"/>
</dbReference>
<accession>A0A4R6U9U1</accession>
<keyword evidence="9" id="KW-1185">Reference proteome</keyword>
<dbReference type="PANTHER" id="PTHR36985:SF1">
    <property type="entry name" value="TRANSLOCATION AND ASSEMBLY MODULE SUBUNIT TAMB"/>
    <property type="match status" value="1"/>
</dbReference>
<keyword evidence="4 6" id="KW-0472">Membrane</keyword>
<keyword evidence="3 6" id="KW-1133">Transmembrane helix</keyword>
<name>A0A4R6U9U1_9BURK</name>
<organism evidence="8 9">
    <name type="scientific">Tepidicella xavieri</name>
    <dbReference type="NCBI Taxonomy" id="360241"/>
    <lineage>
        <taxon>Bacteria</taxon>
        <taxon>Pseudomonadati</taxon>
        <taxon>Pseudomonadota</taxon>
        <taxon>Betaproteobacteria</taxon>
        <taxon>Burkholderiales</taxon>
        <taxon>Tepidicella</taxon>
    </lineage>
</organism>
<keyword evidence="2 6" id="KW-0812">Transmembrane</keyword>
<dbReference type="Pfam" id="PF04357">
    <property type="entry name" value="TamB"/>
    <property type="match status" value="1"/>
</dbReference>
<feature type="compositionally biased region" description="Pro residues" evidence="5">
    <location>
        <begin position="1"/>
        <end position="18"/>
    </location>
</feature>
<evidence type="ECO:0000256" key="1">
    <source>
        <dbReference type="ARBA" id="ARBA00004167"/>
    </source>
</evidence>
<comment type="subcellular location">
    <subcellularLocation>
        <location evidence="1">Membrane</location>
        <topology evidence="1">Single-pass membrane protein</topology>
    </subcellularLocation>
</comment>
<sequence>MRMHPAPPHEPPPQPPAGHRPGWGRRLASGITRLLGLLLWLAGAGFALLAAGLVAAVLWASTPAALPQTLRWAQDWLTDPATGTSPLQVEGARGSLTGGGRIAALRWQKDGLTVDIDGLTLAWEPSLWLAVLLDRSLTIERLAAQRVRVQDERPPSPNDAPLEPPQRLTLPWLRAVTLPLQVEAFAFTGPAALEGGPLVAHYRYGPHNGVPTHHLRIDELRWADGRYTAQAALLALQPMTLDVRLQATIETPPTPEVPAQTLRLEASVQGDLGGVEALLRVQADVQPAPASPSPPSSWAPELRLQAIVRPWNDMPLERADLRLQDINVAQFWPQGPRSRLSGQWQAVHLETQAPEATAWRWQLQGQLRNAMAQPWNDGGLPLEQLDAQVELRPDRWIVHTLRWRLGESRLNATGNVRWQVDGADRPWAERLAVAEGRLDVQALDPQRLWSTWPAARLGLTAQADHRDQRTRWSLNLRPQAGTGPRAPDAAALPTVQAQGQWSGARLDIERLDTQWLDSRLQASGHLHTAGPLNLQASMRWTAPGLQLQGQLTWPWQGQPLDAVLDVPDAERLQHWSRRAVLAIHDWLPALDLPTQAAPLWQHRWQGQARVEANATGPEGQPPWPAQWALQIQAPRLTLTPTTPDASPQAPLAVEGVQARLRGQARQWQAEWQGKARIGASDGGWSLDAAGRLQGVWPGETGASDHRVRWEATRLQARMPGAPLGLLLELDQPVDLAISAQGHLNAQAGALRLTPQWTGAPSHTFATQPARLEWEGLRWANGHLDSRGRIAPVSLSWINAWMASPDRPDGPLAEAGFSGDLQFEGVWDVSLPLSGNAPGTAPARARLEGRHLSGDLTYLSGSGTESQRTPVGLEALQLGIQWQGQQAMAQALLATRQFGRVQGRLTTQLTPPEAAGEGWQWRPDAPLEGELQARLTRMAPLSAFAPPGWRIDGEGQADARLYGTRAQPEWQGRIDLRRLALRAALDGIDFSDGELAARLDGHQMQIERLRLRGAGGADGGGLLTGEGRASWPRRADGPPRPDVRLTLQAQNLRLLARADRRLVLSGQIDSRLSEALLDLRGRLDVDQALFLLPDETTPSLGSDVVIRGSSMPVPLSARLPFQVRLRAEVHLGERFEVRGLGLQTALRGRLLAEAQPGQLTPTLTGEVQTVRGTYRAYGQRLNIEQGLVRFNGPYDNPSLDILALRPHPTQKVGVEISGTAQAPRVRLYADPDLPDSEKLAWLVLGRPASGAGAEAAILQQAALALLSSGSTDDTPFAQRLGLDDLSFQGEAINPDGSTTAAALTLGKRLTDQLYVSYSRSVVGAVGTVAVFLDLSRYLRLRAQAGDDNAIDLIFTHSFDGPGAPRTAPGTTPGTAP</sequence>
<dbReference type="RefSeq" id="WP_133597329.1">
    <property type="nucleotide sequence ID" value="NZ_SNYL01000007.1"/>
</dbReference>
<proteinExistence type="predicted"/>
<protein>
    <submittedName>
        <fullName evidence="8">Autotransporter secretion inner membrane protein TamB</fullName>
    </submittedName>
</protein>
<dbReference type="InterPro" id="IPR007452">
    <property type="entry name" value="TamB_C"/>
</dbReference>
<evidence type="ECO:0000256" key="2">
    <source>
        <dbReference type="ARBA" id="ARBA00022692"/>
    </source>
</evidence>
<dbReference type="OrthoDB" id="5288149at2"/>
<dbReference type="GO" id="GO:0005886">
    <property type="term" value="C:plasma membrane"/>
    <property type="evidence" value="ECO:0007669"/>
    <property type="project" value="InterPro"/>
</dbReference>